<dbReference type="Pfam" id="PF00512">
    <property type="entry name" value="HisKA"/>
    <property type="match status" value="1"/>
</dbReference>
<dbReference type="SMART" id="SM00387">
    <property type="entry name" value="HATPase_c"/>
    <property type="match status" value="1"/>
</dbReference>
<keyword evidence="7" id="KW-0067">ATP-binding</keyword>
<proteinExistence type="predicted"/>
<evidence type="ECO:0000256" key="7">
    <source>
        <dbReference type="ARBA" id="ARBA00022840"/>
    </source>
</evidence>
<dbReference type="EMBL" id="LGTE01000009">
    <property type="protein sequence ID" value="KNZ69769.1"/>
    <property type="molecule type" value="Genomic_DNA"/>
</dbReference>
<dbReference type="AlphaFoldDB" id="A0A0L6W3V3"/>
<dbReference type="InterPro" id="IPR036097">
    <property type="entry name" value="HisK_dim/P_sf"/>
</dbReference>
<evidence type="ECO:0000256" key="4">
    <source>
        <dbReference type="ARBA" id="ARBA00022679"/>
    </source>
</evidence>
<name>A0A0L6W3V3_9FIRM</name>
<keyword evidence="5" id="KW-0547">Nucleotide-binding</keyword>
<dbReference type="InterPro" id="IPR003661">
    <property type="entry name" value="HisK_dim/P_dom"/>
</dbReference>
<protein>
    <recommendedName>
        <fullName evidence="2">histidine kinase</fullName>
        <ecNumber evidence="2">2.7.13.3</ecNumber>
    </recommendedName>
</protein>
<dbReference type="Gene3D" id="1.10.287.130">
    <property type="match status" value="1"/>
</dbReference>
<dbReference type="InterPro" id="IPR000014">
    <property type="entry name" value="PAS"/>
</dbReference>
<reference evidence="11" key="1">
    <citation type="submission" date="2015-07" db="EMBL/GenBank/DDBJ databases">
        <title>Complete Genome of Thermincola ferriacetica strain Z-0001T.</title>
        <authorList>
            <person name="Lusk B."/>
            <person name="Badalamenti J.P."/>
            <person name="Parameswaran P."/>
            <person name="Bond D.R."/>
            <person name="Torres C.I."/>
        </authorList>
    </citation>
    <scope>NUCLEOTIDE SEQUENCE [LARGE SCALE GENOMIC DNA]</scope>
    <source>
        <strain evidence="11">Z-0001</strain>
    </source>
</reference>
<dbReference type="InterPro" id="IPR004358">
    <property type="entry name" value="Sig_transdc_His_kin-like_C"/>
</dbReference>
<evidence type="ECO:0000256" key="3">
    <source>
        <dbReference type="ARBA" id="ARBA00022553"/>
    </source>
</evidence>
<dbReference type="InterPro" id="IPR005467">
    <property type="entry name" value="His_kinase_dom"/>
</dbReference>
<dbReference type="InterPro" id="IPR003594">
    <property type="entry name" value="HATPase_dom"/>
</dbReference>
<dbReference type="SUPFAM" id="SSF55874">
    <property type="entry name" value="ATPase domain of HSP90 chaperone/DNA topoisomerase II/histidine kinase"/>
    <property type="match status" value="1"/>
</dbReference>
<evidence type="ECO:0000256" key="6">
    <source>
        <dbReference type="ARBA" id="ARBA00022777"/>
    </source>
</evidence>
<evidence type="ECO:0000313" key="10">
    <source>
        <dbReference type="EMBL" id="KNZ69769.1"/>
    </source>
</evidence>
<dbReference type="GO" id="GO:0000155">
    <property type="term" value="F:phosphorelay sensor kinase activity"/>
    <property type="evidence" value="ECO:0007669"/>
    <property type="project" value="InterPro"/>
</dbReference>
<comment type="catalytic activity">
    <reaction evidence="1">
        <text>ATP + protein L-histidine = ADP + protein N-phospho-L-histidine.</text>
        <dbReference type="EC" id="2.7.13.3"/>
    </reaction>
</comment>
<comment type="caution">
    <text evidence="10">The sequence shown here is derived from an EMBL/GenBank/DDBJ whole genome shotgun (WGS) entry which is preliminary data.</text>
</comment>
<evidence type="ECO:0000256" key="1">
    <source>
        <dbReference type="ARBA" id="ARBA00000085"/>
    </source>
</evidence>
<dbReference type="SMART" id="SM00388">
    <property type="entry name" value="HisKA"/>
    <property type="match status" value="1"/>
</dbReference>
<dbReference type="GO" id="GO:0005524">
    <property type="term" value="F:ATP binding"/>
    <property type="evidence" value="ECO:0007669"/>
    <property type="project" value="UniProtKB-KW"/>
</dbReference>
<organism evidence="10 11">
    <name type="scientific">Thermincola ferriacetica</name>
    <dbReference type="NCBI Taxonomy" id="281456"/>
    <lineage>
        <taxon>Bacteria</taxon>
        <taxon>Bacillati</taxon>
        <taxon>Bacillota</taxon>
        <taxon>Clostridia</taxon>
        <taxon>Eubacteriales</taxon>
        <taxon>Thermincolaceae</taxon>
        <taxon>Thermincola</taxon>
    </lineage>
</organism>
<keyword evidence="11" id="KW-1185">Reference proteome</keyword>
<dbReference type="PRINTS" id="PR00344">
    <property type="entry name" value="BCTRLSENSOR"/>
</dbReference>
<evidence type="ECO:0000259" key="9">
    <source>
        <dbReference type="PROSITE" id="PS50109"/>
    </source>
</evidence>
<dbReference type="EC" id="2.7.13.3" evidence="2"/>
<keyword evidence="4" id="KW-0808">Transferase</keyword>
<dbReference type="Proteomes" id="UP000037175">
    <property type="component" value="Unassembled WGS sequence"/>
</dbReference>
<dbReference type="SUPFAM" id="SSF55785">
    <property type="entry name" value="PYP-like sensor domain (PAS domain)"/>
    <property type="match status" value="1"/>
</dbReference>
<dbReference type="SUPFAM" id="SSF47384">
    <property type="entry name" value="Homodimeric domain of signal transducing histidine kinase"/>
    <property type="match status" value="1"/>
</dbReference>
<feature type="domain" description="Histidine kinase" evidence="9">
    <location>
        <begin position="319"/>
        <end position="524"/>
    </location>
</feature>
<evidence type="ECO:0000256" key="8">
    <source>
        <dbReference type="ARBA" id="ARBA00023012"/>
    </source>
</evidence>
<keyword evidence="8" id="KW-0902">Two-component regulatory system</keyword>
<dbReference type="Gene3D" id="3.30.450.20">
    <property type="entry name" value="PAS domain"/>
    <property type="match status" value="1"/>
</dbReference>
<dbReference type="NCBIfam" id="TIGR00229">
    <property type="entry name" value="sensory_box"/>
    <property type="match status" value="1"/>
</dbReference>
<gene>
    <name evidence="10" type="ORF">Tfer_1587</name>
</gene>
<evidence type="ECO:0000256" key="2">
    <source>
        <dbReference type="ARBA" id="ARBA00012438"/>
    </source>
</evidence>
<dbReference type="Gene3D" id="3.30.565.10">
    <property type="entry name" value="Histidine kinase-like ATPase, C-terminal domain"/>
    <property type="match status" value="1"/>
</dbReference>
<dbReference type="Pfam" id="PF02518">
    <property type="entry name" value="HATPase_c"/>
    <property type="match status" value="1"/>
</dbReference>
<keyword evidence="6 10" id="KW-0418">Kinase</keyword>
<dbReference type="CDD" id="cd00082">
    <property type="entry name" value="HisKA"/>
    <property type="match status" value="1"/>
</dbReference>
<evidence type="ECO:0000256" key="5">
    <source>
        <dbReference type="ARBA" id="ARBA00022741"/>
    </source>
</evidence>
<dbReference type="PROSITE" id="PS50109">
    <property type="entry name" value="HIS_KIN"/>
    <property type="match status" value="1"/>
</dbReference>
<dbReference type="CDD" id="cd00130">
    <property type="entry name" value="PAS"/>
    <property type="match status" value="1"/>
</dbReference>
<accession>A0A0L6W3V3</accession>
<dbReference type="InterPro" id="IPR035965">
    <property type="entry name" value="PAS-like_dom_sf"/>
</dbReference>
<keyword evidence="3" id="KW-0597">Phosphoprotein</keyword>
<sequence>MVFMMPWEGMFLFQSPESHCLYGVMKGVPALKRVVIIDVFGKLKLAKWRLMGDKIDVMYLTQLPDPEQIISEAPGLILMHLNGSPKITFLFSQIREIAPYIPVITVVKNEDEQLIKYVFSKGAKAVLFLPLDLPKLSYICTKELAAFYERRHGQESGKEVSPPAEKGTLANLKGRYGPSSGELVFNQLDIGVVYIGLNGKIITANKAFKKMMDLENTEIEGYTLAELATIKASPFWHTLRDMAEDCLQKESGIKNMEISLRSAQGGTIYGKVAVNSVPGENGLQAGVLATIIPCDFLKASDADMARSEKLAVAGQLAAGAVHEIKNPLTSVRGFIQLLQQELSGNPKAEYIDIIIAEIDRVNNIVNEFLKLAKPAVPKRSSCSITALFEEIRVLMESEAFLKNVIIEENFCHLPSVNIDKEQIKQVLINIIQNSFDAMPQGGRLTIHAEPLETEKKIKIQFNDTGCGMDKETQSRIFEPFFTTKEQGTGLGLAVSQQIIESHGGQIEIDSEPGVGTTTVIFLPY</sequence>
<dbReference type="PATRIC" id="fig|281456.6.peg.1693"/>
<evidence type="ECO:0000313" key="11">
    <source>
        <dbReference type="Proteomes" id="UP000037175"/>
    </source>
</evidence>
<dbReference type="PANTHER" id="PTHR43065:SF10">
    <property type="entry name" value="PEROXIDE STRESS-ACTIVATED HISTIDINE KINASE MAK3"/>
    <property type="match status" value="1"/>
</dbReference>
<dbReference type="InterPro" id="IPR036890">
    <property type="entry name" value="HATPase_C_sf"/>
</dbReference>
<dbReference type="PANTHER" id="PTHR43065">
    <property type="entry name" value="SENSOR HISTIDINE KINASE"/>
    <property type="match status" value="1"/>
</dbReference>